<accession>W7YD81</accession>
<organism evidence="2 3">
    <name type="scientific">Saccharicrinis fermentans DSM 9555 = JCM 21142</name>
    <dbReference type="NCBI Taxonomy" id="869213"/>
    <lineage>
        <taxon>Bacteria</taxon>
        <taxon>Pseudomonadati</taxon>
        <taxon>Bacteroidota</taxon>
        <taxon>Bacteroidia</taxon>
        <taxon>Marinilabiliales</taxon>
        <taxon>Marinilabiliaceae</taxon>
        <taxon>Saccharicrinis</taxon>
    </lineage>
</organism>
<dbReference type="eggNOG" id="ENOG502Z89F">
    <property type="taxonomic scope" value="Bacteria"/>
</dbReference>
<dbReference type="STRING" id="869213.GCA_000517085_03428"/>
<feature type="chain" id="PRO_5004904155" description="DUF4374 domain-containing protein" evidence="1">
    <location>
        <begin position="26"/>
        <end position="438"/>
    </location>
</feature>
<gene>
    <name evidence="2" type="ORF">JCM21142_31071</name>
</gene>
<sequence>MKTKPFRTFAYAALLGCLILNSACSDDEDAADKEDDSTKIYTLAQEINNGDNTATAYLQGFTDLTTGTNINVASNGFEIQSTNAARLFSVNDGFIYNMDYGSADISKLSVGTNTNFSIEDEAAAEYAIGTAFPRWKAVSSTTALMHNVSTETITDQDGNYVEEVATARIMSVNLEDLSFGSIQEFTIPKSTTDTENDFYTFRIDAPIVSGNKVYYGMQRYQYDADGNRIGGNHLNIQTMVLDYPSLENPVLIESTIDGVVGATNGYRTPTMHLSENGDVYQLTGAGPLVHKVEGKDTHFLKLSNGDYDNSYSFNLNEALSRNIASTGWFYAGDGIGYVTYYDVDEYNSTSGDYENIYWGVARVDLINKTAIELNVPTGLYLLEYQNVVIEDGKVYMVLAPIGGSGNVYIFDTTSESADGFEIGASVTTGASSFYIGVY</sequence>
<comment type="caution">
    <text evidence="2">The sequence shown here is derived from an EMBL/GenBank/DDBJ whole genome shotgun (WGS) entry which is preliminary data.</text>
</comment>
<dbReference type="Proteomes" id="UP000019402">
    <property type="component" value="Unassembled WGS sequence"/>
</dbReference>
<name>W7YD81_9BACT</name>
<protein>
    <recommendedName>
        <fullName evidence="4">DUF4374 domain-containing protein</fullName>
    </recommendedName>
</protein>
<proteinExistence type="predicted"/>
<evidence type="ECO:0000313" key="3">
    <source>
        <dbReference type="Proteomes" id="UP000019402"/>
    </source>
</evidence>
<dbReference type="OrthoDB" id="1122951at2"/>
<keyword evidence="3" id="KW-1185">Reference proteome</keyword>
<evidence type="ECO:0000256" key="1">
    <source>
        <dbReference type="SAM" id="SignalP"/>
    </source>
</evidence>
<keyword evidence="1" id="KW-0732">Signal</keyword>
<feature type="signal peptide" evidence="1">
    <location>
        <begin position="1"/>
        <end position="25"/>
    </location>
</feature>
<dbReference type="RefSeq" id="WP_052343267.1">
    <property type="nucleotide sequence ID" value="NZ_BAMD01000009.1"/>
</dbReference>
<evidence type="ECO:0008006" key="4">
    <source>
        <dbReference type="Google" id="ProtNLM"/>
    </source>
</evidence>
<evidence type="ECO:0000313" key="2">
    <source>
        <dbReference type="EMBL" id="GAF02436.1"/>
    </source>
</evidence>
<dbReference type="EMBL" id="BAMD01000009">
    <property type="protein sequence ID" value="GAF02436.1"/>
    <property type="molecule type" value="Genomic_DNA"/>
</dbReference>
<dbReference type="AlphaFoldDB" id="W7YD81"/>
<reference evidence="2 3" key="1">
    <citation type="journal article" date="2014" name="Genome Announc.">
        <title>Draft Genome Sequence of Cytophaga fermentans JCM 21142T, a Facultative Anaerobe Isolated from Marine Mud.</title>
        <authorList>
            <person name="Starns D."/>
            <person name="Oshima K."/>
            <person name="Suda W."/>
            <person name="Iino T."/>
            <person name="Yuki M."/>
            <person name="Inoue J."/>
            <person name="Kitamura K."/>
            <person name="Iida T."/>
            <person name="Darby A."/>
            <person name="Hattori M."/>
            <person name="Ohkuma M."/>
        </authorList>
    </citation>
    <scope>NUCLEOTIDE SEQUENCE [LARGE SCALE GENOMIC DNA]</scope>
    <source>
        <strain evidence="2 3">JCM 21142</strain>
    </source>
</reference>